<dbReference type="AlphaFoldDB" id="A0A3M7R3H1"/>
<proteinExistence type="predicted"/>
<name>A0A3M7R3H1_BRAPC</name>
<sequence length="68" mass="7859">MSAKTLQMACKMHKIEGLTSFCSCEERADTHELIKQLDVYLHFFVHMLGYLSINPFSFGQNLVHPEKN</sequence>
<keyword evidence="2" id="KW-1185">Reference proteome</keyword>
<evidence type="ECO:0000313" key="1">
    <source>
        <dbReference type="EMBL" id="RNA17798.1"/>
    </source>
</evidence>
<protein>
    <submittedName>
        <fullName evidence="1">Uncharacterized protein</fullName>
    </submittedName>
</protein>
<dbReference type="EMBL" id="REGN01004370">
    <property type="protein sequence ID" value="RNA17798.1"/>
    <property type="molecule type" value="Genomic_DNA"/>
</dbReference>
<evidence type="ECO:0000313" key="2">
    <source>
        <dbReference type="Proteomes" id="UP000276133"/>
    </source>
</evidence>
<dbReference type="Proteomes" id="UP000276133">
    <property type="component" value="Unassembled WGS sequence"/>
</dbReference>
<reference evidence="1 2" key="1">
    <citation type="journal article" date="2018" name="Sci. Rep.">
        <title>Genomic signatures of local adaptation to the degree of environmental predictability in rotifers.</title>
        <authorList>
            <person name="Franch-Gras L."/>
            <person name="Hahn C."/>
            <person name="Garcia-Roger E.M."/>
            <person name="Carmona M.J."/>
            <person name="Serra M."/>
            <person name="Gomez A."/>
        </authorList>
    </citation>
    <scope>NUCLEOTIDE SEQUENCE [LARGE SCALE GENOMIC DNA]</scope>
    <source>
        <strain evidence="1">HYR1</strain>
    </source>
</reference>
<organism evidence="1 2">
    <name type="scientific">Brachionus plicatilis</name>
    <name type="common">Marine rotifer</name>
    <name type="synonym">Brachionus muelleri</name>
    <dbReference type="NCBI Taxonomy" id="10195"/>
    <lineage>
        <taxon>Eukaryota</taxon>
        <taxon>Metazoa</taxon>
        <taxon>Spiralia</taxon>
        <taxon>Gnathifera</taxon>
        <taxon>Rotifera</taxon>
        <taxon>Eurotatoria</taxon>
        <taxon>Monogononta</taxon>
        <taxon>Pseudotrocha</taxon>
        <taxon>Ploima</taxon>
        <taxon>Brachionidae</taxon>
        <taxon>Brachionus</taxon>
    </lineage>
</organism>
<gene>
    <name evidence="1" type="ORF">BpHYR1_041021</name>
</gene>
<accession>A0A3M7R3H1</accession>
<comment type="caution">
    <text evidence="1">The sequence shown here is derived from an EMBL/GenBank/DDBJ whole genome shotgun (WGS) entry which is preliminary data.</text>
</comment>